<feature type="region of interest" description="Disordered" evidence="1">
    <location>
        <begin position="154"/>
        <end position="244"/>
    </location>
</feature>
<dbReference type="Proteomes" id="UP000654918">
    <property type="component" value="Unassembled WGS sequence"/>
</dbReference>
<reference evidence="2" key="1">
    <citation type="journal article" date="2020" name="Phytopathology">
        <title>Genome Sequence Resources of Colletotrichum truncatum, C. plurivorum, C. musicola, and C. sojae: Four Species Pathogenic to Soybean (Glycine max).</title>
        <authorList>
            <person name="Rogerio F."/>
            <person name="Boufleur T.R."/>
            <person name="Ciampi-Guillardi M."/>
            <person name="Sukno S.A."/>
            <person name="Thon M.R."/>
            <person name="Massola Junior N.S."/>
            <person name="Baroncelli R."/>
        </authorList>
    </citation>
    <scope>NUCLEOTIDE SEQUENCE</scope>
    <source>
        <strain evidence="2">LFN00145</strain>
    </source>
</reference>
<evidence type="ECO:0000313" key="3">
    <source>
        <dbReference type="Proteomes" id="UP000654918"/>
    </source>
</evidence>
<dbReference type="AlphaFoldDB" id="A0A8H6KUF4"/>
<evidence type="ECO:0000256" key="1">
    <source>
        <dbReference type="SAM" id="MobiDB-lite"/>
    </source>
</evidence>
<feature type="compositionally biased region" description="Basic and acidic residues" evidence="1">
    <location>
        <begin position="177"/>
        <end position="214"/>
    </location>
</feature>
<proteinExistence type="predicted"/>
<organism evidence="2 3">
    <name type="scientific">Colletotrichum plurivorum</name>
    <dbReference type="NCBI Taxonomy" id="2175906"/>
    <lineage>
        <taxon>Eukaryota</taxon>
        <taxon>Fungi</taxon>
        <taxon>Dikarya</taxon>
        <taxon>Ascomycota</taxon>
        <taxon>Pezizomycotina</taxon>
        <taxon>Sordariomycetes</taxon>
        <taxon>Hypocreomycetidae</taxon>
        <taxon>Glomerellales</taxon>
        <taxon>Glomerellaceae</taxon>
        <taxon>Colletotrichum</taxon>
        <taxon>Colletotrichum orchidearum species complex</taxon>
    </lineage>
</organism>
<keyword evidence="3" id="KW-1185">Reference proteome</keyword>
<accession>A0A8H6KUF4</accession>
<gene>
    <name evidence="2" type="ORF">CPLU01_03104</name>
</gene>
<evidence type="ECO:0000313" key="2">
    <source>
        <dbReference type="EMBL" id="KAF6837480.1"/>
    </source>
</evidence>
<dbReference type="EMBL" id="WIGO01000025">
    <property type="protein sequence ID" value="KAF6837480.1"/>
    <property type="molecule type" value="Genomic_DNA"/>
</dbReference>
<sequence>MPAPEREQCHLPIRAFDGLHKESERDGIACDHELDRARESLPPPPSHAQATKLARIAHDAVKVHCLFRPSVPFEDAPARPSRSISKGSFYDGTAISAASIVARLVTATSLPYRYEAQYQWRQDESGNWYYLASDGNWYLYTPPDDVVEAGRQVPWDNGETEDHPTDRQSSGSTSQARAEHTRSYLDDQRRDDARRRMTKESRTKDIGEKLDRYSEVLSPKKGTSSRKGSRKNADDPKTKGRKQT</sequence>
<comment type="caution">
    <text evidence="2">The sequence shown here is derived from an EMBL/GenBank/DDBJ whole genome shotgun (WGS) entry which is preliminary data.</text>
</comment>
<protein>
    <submittedName>
        <fullName evidence="2">Uncharacterized protein</fullName>
    </submittedName>
</protein>
<feature type="compositionally biased region" description="Polar residues" evidence="1">
    <location>
        <begin position="167"/>
        <end position="176"/>
    </location>
</feature>
<name>A0A8H6KUF4_9PEZI</name>